<reference evidence="3 4" key="2">
    <citation type="journal article" date="2010" name="Stand. Genomic Sci.">
        <title>Complete genome sequence of Desulfohalobium retbaense type strain (HR(100)).</title>
        <authorList>
            <person name="Spring S."/>
            <person name="Nolan M."/>
            <person name="Lapidus A."/>
            <person name="Glavina Del Rio T."/>
            <person name="Copeland A."/>
            <person name="Tice H."/>
            <person name="Cheng J.F."/>
            <person name="Lucas S."/>
            <person name="Land M."/>
            <person name="Chen F."/>
            <person name="Bruce D."/>
            <person name="Goodwin L."/>
            <person name="Pitluck S."/>
            <person name="Ivanova N."/>
            <person name="Mavromatis K."/>
            <person name="Mikhailova N."/>
            <person name="Pati A."/>
            <person name="Chen A."/>
            <person name="Palaniappan K."/>
            <person name="Hauser L."/>
            <person name="Chang Y.J."/>
            <person name="Jeffries C.D."/>
            <person name="Munk C."/>
            <person name="Kiss H."/>
            <person name="Chain P."/>
            <person name="Han C."/>
            <person name="Brettin T."/>
            <person name="Detter J.C."/>
            <person name="Schuler E."/>
            <person name="Goker M."/>
            <person name="Rohde M."/>
            <person name="Bristow J."/>
            <person name="Eisen J.A."/>
            <person name="Markowitz V."/>
            <person name="Hugenholtz P."/>
            <person name="Kyrpides N.C."/>
            <person name="Klenk H.P."/>
        </authorList>
    </citation>
    <scope>NUCLEOTIDE SEQUENCE [LARGE SCALE GENOMIC DNA]</scope>
    <source>
        <strain evidence="3 4">DSM 5692</strain>
    </source>
</reference>
<evidence type="ECO:0000313" key="4">
    <source>
        <dbReference type="Proteomes" id="UP000001052"/>
    </source>
</evidence>
<evidence type="ECO:0000313" key="3">
    <source>
        <dbReference type="EMBL" id="ACV67979.1"/>
    </source>
</evidence>
<evidence type="ECO:0000256" key="1">
    <source>
        <dbReference type="SAM" id="MobiDB-lite"/>
    </source>
</evidence>
<evidence type="ECO:0000259" key="2">
    <source>
        <dbReference type="SMART" id="SM00834"/>
    </source>
</evidence>
<name>C8X0N2_DESRD</name>
<dbReference type="HOGENOM" id="CLU_136025_4_0_7"/>
<gene>
    <name evidence="3" type="ordered locus">Dret_0687</name>
</gene>
<dbReference type="Pfam" id="PF09723">
    <property type="entry name" value="Zn_ribbon_8"/>
    <property type="match status" value="1"/>
</dbReference>
<accession>C8X0N2</accession>
<protein>
    <submittedName>
        <fullName evidence="3">Regulatory protein, FmdB family</fullName>
    </submittedName>
</protein>
<dbReference type="STRING" id="485915.Dret_0687"/>
<dbReference type="RefSeq" id="WP_015751137.1">
    <property type="nucleotide sequence ID" value="NC_013223.1"/>
</dbReference>
<dbReference type="eggNOG" id="COG2331">
    <property type="taxonomic scope" value="Bacteria"/>
</dbReference>
<keyword evidence="4" id="KW-1185">Reference proteome</keyword>
<dbReference type="OrthoDB" id="9813321at2"/>
<organism evidence="3 4">
    <name type="scientific">Desulfohalobium retbaense (strain ATCC 49708 / DSM 5692 / JCM 16813 / HR100)</name>
    <dbReference type="NCBI Taxonomy" id="485915"/>
    <lineage>
        <taxon>Bacteria</taxon>
        <taxon>Pseudomonadati</taxon>
        <taxon>Thermodesulfobacteriota</taxon>
        <taxon>Desulfovibrionia</taxon>
        <taxon>Desulfovibrionales</taxon>
        <taxon>Desulfohalobiaceae</taxon>
        <taxon>Desulfohalobium</taxon>
    </lineage>
</organism>
<dbReference type="EMBL" id="CP001734">
    <property type="protein sequence ID" value="ACV67979.1"/>
    <property type="molecule type" value="Genomic_DNA"/>
</dbReference>
<feature type="region of interest" description="Disordered" evidence="1">
    <location>
        <begin position="49"/>
        <end position="80"/>
    </location>
</feature>
<dbReference type="Proteomes" id="UP000001052">
    <property type="component" value="Chromosome"/>
</dbReference>
<dbReference type="AlphaFoldDB" id="C8X0N2"/>
<dbReference type="KEGG" id="drt:Dret_0687"/>
<feature type="domain" description="Putative regulatory protein FmdB zinc ribbon" evidence="2">
    <location>
        <begin position="1"/>
        <end position="41"/>
    </location>
</feature>
<dbReference type="NCBIfam" id="TIGR02605">
    <property type="entry name" value="CxxC_CxxC_SSSS"/>
    <property type="match status" value="1"/>
</dbReference>
<proteinExistence type="predicted"/>
<feature type="compositionally biased region" description="Gly residues" evidence="1">
    <location>
        <begin position="64"/>
        <end position="73"/>
    </location>
</feature>
<dbReference type="SMART" id="SM00834">
    <property type="entry name" value="CxxC_CXXC_SSSS"/>
    <property type="match status" value="1"/>
</dbReference>
<reference evidence="4" key="1">
    <citation type="submission" date="2009-09" db="EMBL/GenBank/DDBJ databases">
        <title>The complete chromosome of Desulfohalobium retbaense DSM 5692.</title>
        <authorList>
            <consortium name="US DOE Joint Genome Institute (JGI-PGF)"/>
            <person name="Lucas S."/>
            <person name="Copeland A."/>
            <person name="Lapidus A."/>
            <person name="Glavina del Rio T."/>
            <person name="Dalin E."/>
            <person name="Tice H."/>
            <person name="Bruce D."/>
            <person name="Goodwin L."/>
            <person name="Pitluck S."/>
            <person name="Kyrpides N."/>
            <person name="Mavromatis K."/>
            <person name="Ivanova N."/>
            <person name="Mikhailova N."/>
            <person name="Munk A.C."/>
            <person name="Brettin T."/>
            <person name="Detter J.C."/>
            <person name="Han C."/>
            <person name="Tapia R."/>
            <person name="Larimer F."/>
            <person name="Land M."/>
            <person name="Hauser L."/>
            <person name="Markowitz V."/>
            <person name="Cheng J.-F."/>
            <person name="Hugenholtz P."/>
            <person name="Woyke T."/>
            <person name="Wu D."/>
            <person name="Spring S."/>
            <person name="Klenk H.-P."/>
            <person name="Eisen J.A."/>
        </authorList>
    </citation>
    <scope>NUCLEOTIDE SEQUENCE [LARGE SCALE GENOMIC DNA]</scope>
    <source>
        <strain evidence="4">DSM 5692</strain>
    </source>
</reference>
<dbReference type="InterPro" id="IPR013429">
    <property type="entry name" value="Regulatory_FmdB_Zinc_ribbon"/>
</dbReference>
<sequence length="80" mass="7958">MPIYEYCCRKCGAQFEELVFGANAVINCPQCGTDQTEKLMSSCRAKFGGGGSDDGPGQASLPSSGGGCAGCSGGSCSTCG</sequence>